<dbReference type="InterPro" id="IPR009649">
    <property type="entry name" value="TraU"/>
</dbReference>
<dbReference type="NCBIfam" id="TIGR03756">
    <property type="entry name" value="conj_TIGR03756"/>
    <property type="match status" value="1"/>
</dbReference>
<dbReference type="Pfam" id="PF06834">
    <property type="entry name" value="TraU"/>
    <property type="match status" value="1"/>
</dbReference>
<dbReference type="AlphaFoldDB" id="A0A9E6NJX1"/>
<feature type="signal peptide" evidence="1">
    <location>
        <begin position="1"/>
        <end position="26"/>
    </location>
</feature>
<keyword evidence="1" id="KW-0732">Signal</keyword>
<proteinExistence type="predicted"/>
<dbReference type="InterPro" id="IPR026331">
    <property type="entry name" value="PFL_4710"/>
</dbReference>
<evidence type="ECO:0000313" key="3">
    <source>
        <dbReference type="Proteomes" id="UP000627092"/>
    </source>
</evidence>
<gene>
    <name evidence="2" type="ORF">HU754_014920</name>
</gene>
<dbReference type="EMBL" id="CP077090">
    <property type="protein sequence ID" value="QXI09152.1"/>
    <property type="molecule type" value="Genomic_DNA"/>
</dbReference>
<organism evidence="2 3">
    <name type="scientific">Pseudomonas zeae</name>
    <dbReference type="NCBI Taxonomy" id="2745510"/>
    <lineage>
        <taxon>Bacteria</taxon>
        <taxon>Pseudomonadati</taxon>
        <taxon>Pseudomonadota</taxon>
        <taxon>Gammaproteobacteria</taxon>
        <taxon>Pseudomonadales</taxon>
        <taxon>Pseudomonadaceae</taxon>
        <taxon>Pseudomonas</taxon>
    </lineage>
</organism>
<evidence type="ECO:0000313" key="2">
    <source>
        <dbReference type="EMBL" id="QXI09152.1"/>
    </source>
</evidence>
<evidence type="ECO:0000256" key="1">
    <source>
        <dbReference type="SAM" id="SignalP"/>
    </source>
</evidence>
<feature type="chain" id="PRO_5038848219" evidence="1">
    <location>
        <begin position="27"/>
        <end position="317"/>
    </location>
</feature>
<reference evidence="2" key="1">
    <citation type="journal article" date="2020" name="Microorganisms">
        <title>Reliable Identification of Environmental Pseudomonas Isolates Using the rpoD Gene.</title>
        <authorList>
            <consortium name="The Broad Institute Genome Sequencing Platform"/>
            <person name="Girard L."/>
            <person name="Lood C."/>
            <person name="Rokni-Zadeh H."/>
            <person name="van Noort V."/>
            <person name="Lavigne R."/>
            <person name="De Mot R."/>
        </authorList>
    </citation>
    <scope>NUCLEOTIDE SEQUENCE</scope>
    <source>
        <strain evidence="2">OE 48.2</strain>
    </source>
</reference>
<dbReference type="Proteomes" id="UP000627092">
    <property type="component" value="Chromosome"/>
</dbReference>
<name>A0A9E6NJX1_9PSED</name>
<accession>A0A9E6NJX1</accession>
<dbReference type="KEGG" id="pze:HU754_014920"/>
<reference evidence="2" key="2">
    <citation type="journal article" date="2021" name="Microorganisms">
        <title>The Ever-Expanding Pseudomonas Genus: Description of 43 New Species and Partition of the Pseudomonas putida Group.</title>
        <authorList>
            <person name="Girard L."/>
            <person name="Lood C."/>
            <person name="Hofte M."/>
            <person name="Vandamme P."/>
            <person name="Rokni-Zadeh H."/>
            <person name="van Noort V."/>
            <person name="Lavigne R."/>
            <person name="De Mot R."/>
        </authorList>
    </citation>
    <scope>NUCLEOTIDE SEQUENCE</scope>
    <source>
        <strain evidence="2">OE 48.2</strain>
    </source>
</reference>
<sequence length="317" mass="34147">MKLRYSKGLRLITVATAMVTPLAASAINTAEIVASSLSPDCMAYRVVGVCYWLFCTNFGCKVKESAKVRHYVPDAVVSSYANTGENPWSELRMLSSSNSTARGGGDGSAGVAFENDLAKYKNADVIGHPGGAVFSQFAGQSGYACSGAGQLLMPYFLSTLDSLAWRRNIPELVFPEALTPGMREIGSRSKGNLWGAIYPRGGFLHGVDDHKCAAVVAQRAADIVTRRGQIHVYQPLLAKAKAGYWPAGAVKENDPQTGKWQELTPTQSKTCTTFPNNGPHVQSPRGDYAWALWRPYTCCKRKGQTFLGSTDFSGGGQ</sequence>
<protein>
    <submittedName>
        <fullName evidence="2">TIGR03756 family integrating conjugative element protein</fullName>
    </submittedName>
</protein>